<accession>A0A4U1JGH6</accession>
<name>A0A4U1JGH6_9BACT</name>
<protein>
    <submittedName>
        <fullName evidence="1">Uncharacterized protein</fullName>
    </submittedName>
</protein>
<sequence>MATAMIALASPVAATSFADPDADALEIAESTAERARRLKRPQYRGDPTRDWHTFNDWIKHKRALISLAETHYEVAEPWCPTSTNATQVPAQLRVRAAYQIGVMWEDYVASHRAARPRSPKPAHVHIDLPLLEYTGADESWPEYLPPETKKARRAFAACLSLSMRNAVWTDESAACETWLDDHSKLPYGSSILEFFPSPTRTPSIAIERSAPLLLDAAPQRDLLAPPAILDDVTQGREEGR</sequence>
<comment type="caution">
    <text evidence="1">The sequence shown here is derived from an EMBL/GenBank/DDBJ whole genome shotgun (WGS) entry which is preliminary data.</text>
</comment>
<organism evidence="1 2">
    <name type="scientific">Polyangium fumosum</name>
    <dbReference type="NCBI Taxonomy" id="889272"/>
    <lineage>
        <taxon>Bacteria</taxon>
        <taxon>Pseudomonadati</taxon>
        <taxon>Myxococcota</taxon>
        <taxon>Polyangia</taxon>
        <taxon>Polyangiales</taxon>
        <taxon>Polyangiaceae</taxon>
        <taxon>Polyangium</taxon>
    </lineage>
</organism>
<gene>
    <name evidence="1" type="ORF">E8A74_08160</name>
</gene>
<dbReference type="Proteomes" id="UP000309215">
    <property type="component" value="Unassembled WGS sequence"/>
</dbReference>
<reference evidence="1 2" key="1">
    <citation type="submission" date="2019-04" db="EMBL/GenBank/DDBJ databases">
        <authorList>
            <person name="Li Y."/>
            <person name="Wang J."/>
        </authorList>
    </citation>
    <scope>NUCLEOTIDE SEQUENCE [LARGE SCALE GENOMIC DNA]</scope>
    <source>
        <strain evidence="1 2">DSM 14668</strain>
    </source>
</reference>
<dbReference type="EMBL" id="SSMQ01000006">
    <property type="protein sequence ID" value="TKD10410.1"/>
    <property type="molecule type" value="Genomic_DNA"/>
</dbReference>
<proteinExistence type="predicted"/>
<dbReference type="RefSeq" id="WP_136928374.1">
    <property type="nucleotide sequence ID" value="NZ_SSMQ01000006.1"/>
</dbReference>
<dbReference type="AlphaFoldDB" id="A0A4U1JGH6"/>
<evidence type="ECO:0000313" key="1">
    <source>
        <dbReference type="EMBL" id="TKD10410.1"/>
    </source>
</evidence>
<keyword evidence="2" id="KW-1185">Reference proteome</keyword>
<evidence type="ECO:0000313" key="2">
    <source>
        <dbReference type="Proteomes" id="UP000309215"/>
    </source>
</evidence>